<gene>
    <name evidence="2" type="ORF">R3I93_006655</name>
</gene>
<dbReference type="PROSITE" id="PS51257">
    <property type="entry name" value="PROKAR_LIPOPROTEIN"/>
    <property type="match status" value="1"/>
</dbReference>
<evidence type="ECO:0000256" key="1">
    <source>
        <dbReference type="SAM" id="MobiDB-lite"/>
    </source>
</evidence>
<evidence type="ECO:0008006" key="4">
    <source>
        <dbReference type="Google" id="ProtNLM"/>
    </source>
</evidence>
<keyword evidence="3" id="KW-1185">Reference proteome</keyword>
<sequence length="90" mass="10099">MMKTRFRAIFLKALEVHHTFVPHVITACAILHNICLGVGDIMAPEDEHEEDDAEDEGEHGLETVSGAPWRHQLTAEVSALEEVPIDHDYL</sequence>
<comment type="caution">
    <text evidence="2">The sequence shown here is derived from an EMBL/GenBank/DDBJ whole genome shotgun (WGS) entry which is preliminary data.</text>
</comment>
<evidence type="ECO:0000313" key="3">
    <source>
        <dbReference type="Proteomes" id="UP001364617"/>
    </source>
</evidence>
<evidence type="ECO:0000313" key="2">
    <source>
        <dbReference type="EMBL" id="KAK7162421.1"/>
    </source>
</evidence>
<accession>A0AAN9D4J0</accession>
<dbReference type="EMBL" id="JAYKXH010000007">
    <property type="protein sequence ID" value="KAK7162421.1"/>
    <property type="molecule type" value="Genomic_DNA"/>
</dbReference>
<dbReference type="Proteomes" id="UP001364617">
    <property type="component" value="Unassembled WGS sequence"/>
</dbReference>
<feature type="compositionally biased region" description="Acidic residues" evidence="1">
    <location>
        <begin position="45"/>
        <end position="57"/>
    </location>
</feature>
<reference evidence="2 3" key="1">
    <citation type="submission" date="2024-02" db="EMBL/GenBank/DDBJ databases">
        <title>Chromosome-level genome assembly of the Eurasian Minnow (Phoxinus phoxinus).</title>
        <authorList>
            <person name="Oriowo T.O."/>
            <person name="Martin S."/>
            <person name="Stange M."/>
            <person name="Chrysostomakis Y."/>
            <person name="Brown T."/>
            <person name="Winkler S."/>
            <person name="Kukowka S."/>
            <person name="Myers E.W."/>
            <person name="Bohne A."/>
        </authorList>
    </citation>
    <scope>NUCLEOTIDE SEQUENCE [LARGE SCALE GENOMIC DNA]</scope>
    <source>
        <strain evidence="2">ZFMK-TIS-60720</strain>
        <tissue evidence="2">Whole Organism</tissue>
    </source>
</reference>
<proteinExistence type="predicted"/>
<feature type="region of interest" description="Disordered" evidence="1">
    <location>
        <begin position="45"/>
        <end position="66"/>
    </location>
</feature>
<protein>
    <recommendedName>
        <fullName evidence="4">DDE Tnp4 domain-containing protein</fullName>
    </recommendedName>
</protein>
<dbReference type="AlphaFoldDB" id="A0AAN9D4J0"/>
<name>A0AAN9D4J0_9TELE</name>
<organism evidence="2 3">
    <name type="scientific">Phoxinus phoxinus</name>
    <name type="common">Eurasian minnow</name>
    <dbReference type="NCBI Taxonomy" id="58324"/>
    <lineage>
        <taxon>Eukaryota</taxon>
        <taxon>Metazoa</taxon>
        <taxon>Chordata</taxon>
        <taxon>Craniata</taxon>
        <taxon>Vertebrata</taxon>
        <taxon>Euteleostomi</taxon>
        <taxon>Actinopterygii</taxon>
        <taxon>Neopterygii</taxon>
        <taxon>Teleostei</taxon>
        <taxon>Ostariophysi</taxon>
        <taxon>Cypriniformes</taxon>
        <taxon>Leuciscidae</taxon>
        <taxon>Phoxininae</taxon>
        <taxon>Phoxinus</taxon>
    </lineage>
</organism>